<dbReference type="Gene3D" id="3.30.497.10">
    <property type="entry name" value="Antithrombin, subunit I, domain 2"/>
    <property type="match status" value="1"/>
</dbReference>
<proteinExistence type="inferred from homology"/>
<dbReference type="PANTHER" id="PTHR11461:SF211">
    <property type="entry name" value="GH10112P-RELATED"/>
    <property type="match status" value="1"/>
</dbReference>
<accession>A0A146KMK1</accession>
<dbReference type="Gene3D" id="2.30.39.10">
    <property type="entry name" value="Alpha-1-antitrypsin, domain 1"/>
    <property type="match status" value="1"/>
</dbReference>
<protein>
    <submittedName>
        <fullName evidence="4">Serpin 1</fullName>
    </submittedName>
</protein>
<feature type="domain" description="Serpin" evidence="3">
    <location>
        <begin position="4"/>
        <end position="331"/>
    </location>
</feature>
<reference evidence="4" key="1">
    <citation type="submission" date="2015-07" db="EMBL/GenBank/DDBJ databases">
        <title>Adaptation to a free-living lifestyle via gene acquisitions in the diplomonad Trepomonas sp. PC1.</title>
        <authorList>
            <person name="Xu F."/>
            <person name="Jerlstrom-Hultqvist J."/>
            <person name="Kolisko M."/>
            <person name="Simpson A.G.B."/>
            <person name="Roger A.J."/>
            <person name="Svard S.G."/>
            <person name="Andersson J.O."/>
        </authorList>
    </citation>
    <scope>NUCLEOTIDE SEQUENCE</scope>
    <source>
        <strain evidence="4">PC1</strain>
    </source>
</reference>
<name>A0A146KMK1_9EUKA</name>
<evidence type="ECO:0000256" key="1">
    <source>
        <dbReference type="ARBA" id="ARBA00009500"/>
    </source>
</evidence>
<evidence type="ECO:0000259" key="3">
    <source>
        <dbReference type="SMART" id="SM00093"/>
    </source>
</evidence>
<dbReference type="InterPro" id="IPR042185">
    <property type="entry name" value="Serpin_sf_2"/>
</dbReference>
<organism evidence="4">
    <name type="scientific">Trepomonas sp. PC1</name>
    <dbReference type="NCBI Taxonomy" id="1076344"/>
    <lineage>
        <taxon>Eukaryota</taxon>
        <taxon>Metamonada</taxon>
        <taxon>Diplomonadida</taxon>
        <taxon>Hexamitidae</taxon>
        <taxon>Hexamitinae</taxon>
        <taxon>Trepomonas</taxon>
    </lineage>
</organism>
<dbReference type="InterPro" id="IPR036186">
    <property type="entry name" value="Serpin_sf"/>
</dbReference>
<dbReference type="Pfam" id="PF00079">
    <property type="entry name" value="Serpin"/>
    <property type="match status" value="1"/>
</dbReference>
<dbReference type="EMBL" id="GDID01000065">
    <property type="protein sequence ID" value="JAP96541.1"/>
    <property type="molecule type" value="Transcribed_RNA"/>
</dbReference>
<gene>
    <name evidence="4" type="ORF">TPC1_10092</name>
</gene>
<dbReference type="InterPro" id="IPR000215">
    <property type="entry name" value="Serpin_fam"/>
</dbReference>
<dbReference type="CDD" id="cd00172">
    <property type="entry name" value="serpin"/>
    <property type="match status" value="1"/>
</dbReference>
<dbReference type="PANTHER" id="PTHR11461">
    <property type="entry name" value="SERINE PROTEASE INHIBITOR, SERPIN"/>
    <property type="match status" value="1"/>
</dbReference>
<dbReference type="InterPro" id="IPR023796">
    <property type="entry name" value="Serpin_dom"/>
</dbReference>
<feature type="non-terminal residue" evidence="4">
    <location>
        <position position="1"/>
    </location>
</feature>
<dbReference type="AlphaFoldDB" id="A0A146KMK1"/>
<dbReference type="SUPFAM" id="SSF56574">
    <property type="entry name" value="Serpins"/>
    <property type="match status" value="1"/>
</dbReference>
<comment type="similarity">
    <text evidence="1 2">Belongs to the serpin family.</text>
</comment>
<evidence type="ECO:0000313" key="4">
    <source>
        <dbReference type="EMBL" id="JAP96541.1"/>
    </source>
</evidence>
<sequence>NSHIESVKQLLPFQSQNTCYSPFSLMHALLILSHTSDDAAIQELMKKLNLDQKSMQLLSAAVQSDKSTTLASNIFKKQVSMVTPDFKKLMQDLFQIVPEQLLSATQVNKWCADHTKNRITSIIDDISGIEAILISAIHFKANWKHQFNKKLTAPKPFYGVASQSDVQMMSMKQKFLYRDTNNSQILKMEYENTKMTALVILPKKTEQFHEALSNGNLTASMQLEEVTLQMPKFKLENTFQLKETLEKLGVTKIFQSIDCKKTLGEELCVDSIVQKTFIQVDEEGTEAAAVTVAKLKCKSMMKEEVINMICNRPFWFVLQMEGVPIFVTSYVQ</sequence>
<dbReference type="SMART" id="SM00093">
    <property type="entry name" value="SERPIN"/>
    <property type="match status" value="1"/>
</dbReference>
<dbReference type="InterPro" id="IPR042178">
    <property type="entry name" value="Serpin_sf_1"/>
</dbReference>
<dbReference type="GO" id="GO:0005615">
    <property type="term" value="C:extracellular space"/>
    <property type="evidence" value="ECO:0007669"/>
    <property type="project" value="InterPro"/>
</dbReference>
<dbReference type="GO" id="GO:0004867">
    <property type="term" value="F:serine-type endopeptidase inhibitor activity"/>
    <property type="evidence" value="ECO:0007669"/>
    <property type="project" value="InterPro"/>
</dbReference>
<evidence type="ECO:0000256" key="2">
    <source>
        <dbReference type="RuleBase" id="RU000411"/>
    </source>
</evidence>